<feature type="domain" description="N-acetyltransferase" evidence="4">
    <location>
        <begin position="33"/>
        <end position="178"/>
    </location>
</feature>
<dbReference type="InterPro" id="IPR006464">
    <property type="entry name" value="AcTrfase_RimI/Ard1"/>
</dbReference>
<keyword evidence="5" id="KW-0689">Ribosomal protein</keyword>
<protein>
    <submittedName>
        <fullName evidence="5">(SSU ribosomal protein s18p)-alanine acetyltransferase</fullName>
    </submittedName>
</protein>
<dbReference type="PATRIC" id="fig|1227487.5.peg.814"/>
<dbReference type="PANTHER" id="PTHR23091">
    <property type="entry name" value="N-TERMINAL ACETYLTRANSFERASE"/>
    <property type="match status" value="1"/>
</dbReference>
<dbReference type="EMBL" id="AOIV01000006">
    <property type="protein sequence ID" value="ELZ34095.1"/>
    <property type="molecule type" value="Genomic_DNA"/>
</dbReference>
<evidence type="ECO:0000256" key="2">
    <source>
        <dbReference type="ARBA" id="ARBA00023315"/>
    </source>
</evidence>
<dbReference type="Pfam" id="PF00583">
    <property type="entry name" value="Acetyltransf_1"/>
    <property type="match status" value="1"/>
</dbReference>
<dbReference type="FunCoup" id="M0DF71">
    <property type="interactions" value="150"/>
</dbReference>
<keyword evidence="5" id="KW-0687">Ribonucleoprotein</keyword>
<dbReference type="GO" id="GO:0004596">
    <property type="term" value="F:protein-N-terminal amino-acid acetyltransferase activity"/>
    <property type="evidence" value="ECO:0007669"/>
    <property type="project" value="InterPro"/>
</dbReference>
<dbReference type="Proteomes" id="UP000011513">
    <property type="component" value="Unassembled WGS sequence"/>
</dbReference>
<evidence type="ECO:0000313" key="5">
    <source>
        <dbReference type="EMBL" id="ELZ34095.1"/>
    </source>
</evidence>
<organism evidence="5 6">
    <name type="scientific">Halogeometricum pallidum JCM 14848</name>
    <dbReference type="NCBI Taxonomy" id="1227487"/>
    <lineage>
        <taxon>Archaea</taxon>
        <taxon>Methanobacteriati</taxon>
        <taxon>Methanobacteriota</taxon>
        <taxon>Stenosarchaea group</taxon>
        <taxon>Halobacteria</taxon>
        <taxon>Halobacteriales</taxon>
        <taxon>Haloferacaceae</taxon>
        <taxon>Halogeometricum</taxon>
    </lineage>
</organism>
<name>M0DF71_HALPD</name>
<dbReference type="PROSITE" id="PS51186">
    <property type="entry name" value="GNAT"/>
    <property type="match status" value="1"/>
</dbReference>
<evidence type="ECO:0000313" key="6">
    <source>
        <dbReference type="Proteomes" id="UP000011513"/>
    </source>
</evidence>
<comment type="caution">
    <text evidence="5">The sequence shown here is derived from an EMBL/GenBank/DDBJ whole genome shotgun (WGS) entry which is preliminary data.</text>
</comment>
<evidence type="ECO:0000256" key="1">
    <source>
        <dbReference type="ARBA" id="ARBA00022679"/>
    </source>
</evidence>
<proteinExistence type="predicted"/>
<evidence type="ECO:0000256" key="3">
    <source>
        <dbReference type="SAM" id="MobiDB-lite"/>
    </source>
</evidence>
<dbReference type="NCBIfam" id="TIGR01575">
    <property type="entry name" value="rimI"/>
    <property type="match status" value="1"/>
</dbReference>
<dbReference type="InterPro" id="IPR016181">
    <property type="entry name" value="Acyl_CoA_acyltransferase"/>
</dbReference>
<evidence type="ECO:0000259" key="4">
    <source>
        <dbReference type="PROSITE" id="PS51186"/>
    </source>
</evidence>
<reference evidence="5 6" key="1">
    <citation type="journal article" date="2014" name="PLoS Genet.">
        <title>Phylogenetically driven sequencing of extremely halophilic archaea reveals strategies for static and dynamic osmo-response.</title>
        <authorList>
            <person name="Becker E.A."/>
            <person name="Seitzer P.M."/>
            <person name="Tritt A."/>
            <person name="Larsen D."/>
            <person name="Krusor M."/>
            <person name="Yao A.I."/>
            <person name="Wu D."/>
            <person name="Madern D."/>
            <person name="Eisen J.A."/>
            <person name="Darling A.E."/>
            <person name="Facciotti M.T."/>
        </authorList>
    </citation>
    <scope>NUCLEOTIDE SEQUENCE [LARGE SCALE GENOMIC DNA]</scope>
    <source>
        <strain evidence="5 6">JCM 14848</strain>
    </source>
</reference>
<accession>M0DF71</accession>
<dbReference type="GO" id="GO:0005840">
    <property type="term" value="C:ribosome"/>
    <property type="evidence" value="ECO:0007669"/>
    <property type="project" value="UniProtKB-KW"/>
</dbReference>
<dbReference type="InParanoid" id="M0DF71"/>
<keyword evidence="6" id="KW-1185">Reference proteome</keyword>
<dbReference type="SUPFAM" id="SSF55729">
    <property type="entry name" value="Acyl-CoA N-acyltransferases (Nat)"/>
    <property type="match status" value="1"/>
</dbReference>
<keyword evidence="2" id="KW-0012">Acyltransferase</keyword>
<dbReference type="eggNOG" id="arCOG00833">
    <property type="taxonomic scope" value="Archaea"/>
</dbReference>
<sequence>MSEGTPNAGRDATNGSADTDADVDAASDPLVDVTVRRVERADLLDVLRIEKRCFTEPWPYAAFESFLDEPGFLIAEREGSVLGYVVADVMPNHGRDIGHIKDLAVAPEARGLGLGRRILRRGLLSLSFSGAAVVKLEVRVENEPALSLYREVGFDPARRVPSYYADGEDAYLMVLDLSEWQG</sequence>
<feature type="region of interest" description="Disordered" evidence="3">
    <location>
        <begin position="1"/>
        <end position="23"/>
    </location>
</feature>
<dbReference type="AlphaFoldDB" id="M0DF71"/>
<keyword evidence="1 5" id="KW-0808">Transferase</keyword>
<dbReference type="InterPro" id="IPR045047">
    <property type="entry name" value="Ard1-like"/>
</dbReference>
<dbReference type="CDD" id="cd04301">
    <property type="entry name" value="NAT_SF"/>
    <property type="match status" value="1"/>
</dbReference>
<dbReference type="GO" id="GO:0031415">
    <property type="term" value="C:NatA complex"/>
    <property type="evidence" value="ECO:0007669"/>
    <property type="project" value="InterPro"/>
</dbReference>
<dbReference type="Gene3D" id="3.40.630.30">
    <property type="match status" value="1"/>
</dbReference>
<gene>
    <name evidence="5" type="ORF">C474_04020</name>
</gene>
<dbReference type="PANTHER" id="PTHR23091:SF4">
    <property type="entry name" value="N-TERMINAL AMINO-ACID N(ALPHA)-ACETYLTRANSFERASE NATA"/>
    <property type="match status" value="1"/>
</dbReference>
<dbReference type="InterPro" id="IPR000182">
    <property type="entry name" value="GNAT_dom"/>
</dbReference>